<dbReference type="AlphaFoldDB" id="A0AA86RAL9"/>
<reference evidence="3 5" key="2">
    <citation type="submission" date="2024-07" db="EMBL/GenBank/DDBJ databases">
        <authorList>
            <person name="Akdeniz Z."/>
        </authorList>
    </citation>
    <scope>NUCLEOTIDE SEQUENCE [LARGE SCALE GENOMIC DNA]</scope>
</reference>
<proteinExistence type="predicted"/>
<keyword evidence="5" id="KW-1185">Reference proteome</keyword>
<reference evidence="2" key="1">
    <citation type="submission" date="2023-06" db="EMBL/GenBank/DDBJ databases">
        <authorList>
            <person name="Kurt Z."/>
        </authorList>
    </citation>
    <scope>NUCLEOTIDE SEQUENCE</scope>
</reference>
<dbReference type="EMBL" id="CATOUU010001056">
    <property type="protein sequence ID" value="CAI9969315.1"/>
    <property type="molecule type" value="Genomic_DNA"/>
</dbReference>
<evidence type="ECO:0000313" key="3">
    <source>
        <dbReference type="EMBL" id="CAL6105803.1"/>
    </source>
</evidence>
<name>A0AA86RAL9_9EUKA</name>
<dbReference type="Proteomes" id="UP001642409">
    <property type="component" value="Unassembled WGS sequence"/>
</dbReference>
<evidence type="ECO:0000313" key="5">
    <source>
        <dbReference type="Proteomes" id="UP001642409"/>
    </source>
</evidence>
<accession>A0AA86RAL9</accession>
<dbReference type="EMBL" id="CAXDID020000601">
    <property type="protein sequence ID" value="CAL6105809.1"/>
    <property type="molecule type" value="Genomic_DNA"/>
</dbReference>
<dbReference type="EMBL" id="CATOUU010001056">
    <property type="protein sequence ID" value="CAI9969318.1"/>
    <property type="molecule type" value="Genomic_DNA"/>
</dbReference>
<comment type="caution">
    <text evidence="2">The sequence shown here is derived from an EMBL/GenBank/DDBJ whole genome shotgun (WGS) entry which is preliminary data.</text>
</comment>
<gene>
    <name evidence="1" type="ORF">HINF_LOCUS56960</name>
    <name evidence="2" type="ORF">HINF_LOCUS56963</name>
    <name evidence="3" type="ORF">HINF_LOCUS73438</name>
    <name evidence="4" type="ORF">HINF_LOCUS73441</name>
</gene>
<evidence type="ECO:0000313" key="4">
    <source>
        <dbReference type="EMBL" id="CAL6105809.1"/>
    </source>
</evidence>
<dbReference type="EMBL" id="CAXDID020000601">
    <property type="protein sequence ID" value="CAL6105803.1"/>
    <property type="molecule type" value="Genomic_DNA"/>
</dbReference>
<evidence type="ECO:0000313" key="2">
    <source>
        <dbReference type="EMBL" id="CAI9969318.1"/>
    </source>
</evidence>
<organism evidence="2">
    <name type="scientific">Hexamita inflata</name>
    <dbReference type="NCBI Taxonomy" id="28002"/>
    <lineage>
        <taxon>Eukaryota</taxon>
        <taxon>Metamonada</taxon>
        <taxon>Diplomonadida</taxon>
        <taxon>Hexamitidae</taxon>
        <taxon>Hexamitinae</taxon>
        <taxon>Hexamita</taxon>
    </lineage>
</organism>
<evidence type="ECO:0000313" key="1">
    <source>
        <dbReference type="EMBL" id="CAI9969315.1"/>
    </source>
</evidence>
<protein>
    <submittedName>
        <fullName evidence="3">Hypothetical_protein</fullName>
    </submittedName>
</protein>
<sequence length="155" mass="17830">MLKCSQTEQLGLTSNARTKEAEIQALFSVMDSYSRAFVRRRKQLHEIQLCQITCRQQNPRIKVLSYHQGSVLRAGRKQAFMIGKRQQSINFLETHMARPRWIPVQIGLHEALVLRPWMLIPKLLVALIAEVRLTYISASKTNDHSRGLTVSCTED</sequence>